<keyword evidence="2" id="KW-1185">Reference proteome</keyword>
<name>A0ABP8KRK0_9BACT</name>
<organism evidence="1 2">
    <name type="scientific">Nibrella viscosa</name>
    <dbReference type="NCBI Taxonomy" id="1084524"/>
    <lineage>
        <taxon>Bacteria</taxon>
        <taxon>Pseudomonadati</taxon>
        <taxon>Bacteroidota</taxon>
        <taxon>Cytophagia</taxon>
        <taxon>Cytophagales</taxon>
        <taxon>Spirosomataceae</taxon>
        <taxon>Nibrella</taxon>
    </lineage>
</organism>
<protein>
    <submittedName>
        <fullName evidence="1">Uncharacterized protein</fullName>
    </submittedName>
</protein>
<proteinExistence type="predicted"/>
<dbReference type="Proteomes" id="UP001500936">
    <property type="component" value="Unassembled WGS sequence"/>
</dbReference>
<gene>
    <name evidence="1" type="ORF">GCM10023187_44040</name>
</gene>
<evidence type="ECO:0000313" key="2">
    <source>
        <dbReference type="Proteomes" id="UP001500936"/>
    </source>
</evidence>
<accession>A0ABP8KRK0</accession>
<sequence>MPGKKAAEPPHDFDLNDREWMLKRDWPKMASIDKRMAGDNQLVGAQPRLP</sequence>
<evidence type="ECO:0000313" key="1">
    <source>
        <dbReference type="EMBL" id="GAA4414480.1"/>
    </source>
</evidence>
<dbReference type="EMBL" id="BAABHB010000011">
    <property type="protein sequence ID" value="GAA4414480.1"/>
    <property type="molecule type" value="Genomic_DNA"/>
</dbReference>
<reference evidence="2" key="1">
    <citation type="journal article" date="2019" name="Int. J. Syst. Evol. Microbiol.">
        <title>The Global Catalogue of Microorganisms (GCM) 10K type strain sequencing project: providing services to taxonomists for standard genome sequencing and annotation.</title>
        <authorList>
            <consortium name="The Broad Institute Genomics Platform"/>
            <consortium name="The Broad Institute Genome Sequencing Center for Infectious Disease"/>
            <person name="Wu L."/>
            <person name="Ma J."/>
        </authorList>
    </citation>
    <scope>NUCLEOTIDE SEQUENCE [LARGE SCALE GENOMIC DNA]</scope>
    <source>
        <strain evidence="2">JCM 17925</strain>
    </source>
</reference>
<comment type="caution">
    <text evidence="1">The sequence shown here is derived from an EMBL/GenBank/DDBJ whole genome shotgun (WGS) entry which is preliminary data.</text>
</comment>